<sequence length="775" mass="90177">MFRHITLYHQSEPNFRMVCDLHKACGVLYRTYAAYKSHVYRKHLTELHSTEKYDNNTFSTDDQRDSTNFDNENDSLNGDDDPEMVLSNDFGNHILSFNLIDEDEETIFSIKNIKKSYTLFMLQLREEFLLPKNVTNMISIYIGTLLHQIEILSGKLAFNYPVDSPPLGTASIQHQNKKAIQFDQLILLLKDIRNAVEFVTKNEYQFVKHCIEYFGFVPVDEIVVSSPNEVNDCGYFIPIDKTLSSMLNSQSLALKVLENIHQQQLATESDSDLMFSIRDGYHGLKLDDDHLLLQLYLDDIGLTNPLGSKRDQHKMSMIYFTIEDIPEQYRSKLDFIQLVAICESRILKLHGLLVNGVQFKFTFSTVVADNLAANWLGGFQSTFSNGFFCRRCYSNYPDRISPAPLEQINSRTIVDHDDLVKEILNDPHKSPRMGVVGESPLNDLIGFHPTMSLPGDCMHDFLEGYGYFDTSNRPPPIQVKHLQNDRVIATASQKLCLFKLFPVIFHDLIDQLPSFIVYKILREILDLVLSYPFRKSWLPVLGDLCFAFHKNMLLHFPDKITPKVHFVREYERIIHDYGPATRQWCLRYEAQHAYFKKLSVRTNNFKNTPKMLATHFRPKQCLKFIRFSKLQDGYHSVGMKKIHNTSFNVSMRNALLDHFGNINFNSDFFQCGKLINENIEYCRAAVYVVQLKSDNEQPLFGQIVFILKMNEKWWLLMDILNTVYFYDNLFAWNVKSVERYLIIDPCQLKYYCKGLDIYYVNNSSFVTLTGRLTSY</sequence>
<reference evidence="2" key="1">
    <citation type="submission" date="2021-02" db="EMBL/GenBank/DDBJ databases">
        <authorList>
            <person name="Nowell W R."/>
        </authorList>
    </citation>
    <scope>NUCLEOTIDE SEQUENCE</scope>
</reference>
<protein>
    <recommendedName>
        <fullName evidence="4">C2H2-type domain-containing protein</fullName>
    </recommendedName>
</protein>
<name>A0A815KLF5_ADIRI</name>
<dbReference type="Proteomes" id="UP000663852">
    <property type="component" value="Unassembled WGS sequence"/>
</dbReference>
<dbReference type="OrthoDB" id="10034966at2759"/>
<evidence type="ECO:0008006" key="4">
    <source>
        <dbReference type="Google" id="ProtNLM"/>
    </source>
</evidence>
<accession>A0A815KLF5</accession>
<comment type="caution">
    <text evidence="2">The sequence shown here is derived from an EMBL/GenBank/DDBJ whole genome shotgun (WGS) entry which is preliminary data.</text>
</comment>
<evidence type="ECO:0000313" key="2">
    <source>
        <dbReference type="EMBL" id="CAF1394690.1"/>
    </source>
</evidence>
<gene>
    <name evidence="2" type="ORF">EDS130_LOCUS35668</name>
</gene>
<organism evidence="2 3">
    <name type="scientific">Adineta ricciae</name>
    <name type="common">Rotifer</name>
    <dbReference type="NCBI Taxonomy" id="249248"/>
    <lineage>
        <taxon>Eukaryota</taxon>
        <taxon>Metazoa</taxon>
        <taxon>Spiralia</taxon>
        <taxon>Gnathifera</taxon>
        <taxon>Rotifera</taxon>
        <taxon>Eurotatoria</taxon>
        <taxon>Bdelloidea</taxon>
        <taxon>Adinetida</taxon>
        <taxon>Adinetidae</taxon>
        <taxon>Adineta</taxon>
    </lineage>
</organism>
<proteinExistence type="predicted"/>
<evidence type="ECO:0000313" key="3">
    <source>
        <dbReference type="Proteomes" id="UP000663852"/>
    </source>
</evidence>
<feature type="compositionally biased region" description="Acidic residues" evidence="1">
    <location>
        <begin position="71"/>
        <end position="82"/>
    </location>
</feature>
<evidence type="ECO:0000256" key="1">
    <source>
        <dbReference type="SAM" id="MobiDB-lite"/>
    </source>
</evidence>
<dbReference type="AlphaFoldDB" id="A0A815KLF5"/>
<feature type="region of interest" description="Disordered" evidence="1">
    <location>
        <begin position="54"/>
        <end position="82"/>
    </location>
</feature>
<dbReference type="EMBL" id="CAJNOJ010000317">
    <property type="protein sequence ID" value="CAF1394690.1"/>
    <property type="molecule type" value="Genomic_DNA"/>
</dbReference>